<name>A0ACB8TD87_9AGAM</name>
<protein>
    <submittedName>
        <fullName evidence="1">Uncharacterized protein</fullName>
    </submittedName>
</protein>
<organism evidence="1 2">
    <name type="scientific">Artomyces pyxidatus</name>
    <dbReference type="NCBI Taxonomy" id="48021"/>
    <lineage>
        <taxon>Eukaryota</taxon>
        <taxon>Fungi</taxon>
        <taxon>Dikarya</taxon>
        <taxon>Basidiomycota</taxon>
        <taxon>Agaricomycotina</taxon>
        <taxon>Agaricomycetes</taxon>
        <taxon>Russulales</taxon>
        <taxon>Auriscalpiaceae</taxon>
        <taxon>Artomyces</taxon>
    </lineage>
</organism>
<dbReference type="EMBL" id="MU277192">
    <property type="protein sequence ID" value="KAI0066404.1"/>
    <property type="molecule type" value="Genomic_DNA"/>
</dbReference>
<sequence>MQLSPDTTQHTEMERTVTIYAGKLFDSEQGALLSARVLTVSPSSGLILDVQPYEPDQIERSAAALFADPKAAIDLRSQTLLPGLVDTHVHFFLHPYSETPWEDQLTKESLAERTVRATVHAKRTLMSGFTAVRDLGTEGAGDADIALRKCLSGPDAMIGGPRYFCANRAIVPTGSYGPKSAVYPNQEGIDGVMGAEVADGLDGCVKAVRKQIGAGADWIKIYADYRFRSRSSPTSVSAAKASICTFNQEELRTLIQTAHQYGVKVAAHATNTRTVHDLIGYGIDSIEHGNDVDFRELLLQYGEFKPFWVPTLSAYYTLGQEPGGAWSRGVKAFRQALAEGVSNIACGGDTGVFAHGDNALEMRLMVQLGADWCQVLQWATVGGWRCVRSMAWEGADGAKRLEHVGELREDPRLVGDNEVPFGVLRRGFAADVIATTGDLDEDFDAAVRKESISFVMKGGRIYKLDGRDVSDC</sequence>
<accession>A0ACB8TD87</accession>
<dbReference type="Proteomes" id="UP000814140">
    <property type="component" value="Unassembled WGS sequence"/>
</dbReference>
<evidence type="ECO:0000313" key="1">
    <source>
        <dbReference type="EMBL" id="KAI0066404.1"/>
    </source>
</evidence>
<gene>
    <name evidence="1" type="ORF">BV25DRAFT_1878246</name>
</gene>
<proteinExistence type="predicted"/>
<keyword evidence="2" id="KW-1185">Reference proteome</keyword>
<reference evidence="1" key="1">
    <citation type="submission" date="2021-03" db="EMBL/GenBank/DDBJ databases">
        <authorList>
            <consortium name="DOE Joint Genome Institute"/>
            <person name="Ahrendt S."/>
            <person name="Looney B.P."/>
            <person name="Miyauchi S."/>
            <person name="Morin E."/>
            <person name="Drula E."/>
            <person name="Courty P.E."/>
            <person name="Chicoki N."/>
            <person name="Fauchery L."/>
            <person name="Kohler A."/>
            <person name="Kuo A."/>
            <person name="Labutti K."/>
            <person name="Pangilinan J."/>
            <person name="Lipzen A."/>
            <person name="Riley R."/>
            <person name="Andreopoulos W."/>
            <person name="He G."/>
            <person name="Johnson J."/>
            <person name="Barry K.W."/>
            <person name="Grigoriev I.V."/>
            <person name="Nagy L."/>
            <person name="Hibbett D."/>
            <person name="Henrissat B."/>
            <person name="Matheny P.B."/>
            <person name="Labbe J."/>
            <person name="Martin F."/>
        </authorList>
    </citation>
    <scope>NUCLEOTIDE SEQUENCE</scope>
    <source>
        <strain evidence="1">HHB10654</strain>
    </source>
</reference>
<reference evidence="1" key="2">
    <citation type="journal article" date="2022" name="New Phytol.">
        <title>Evolutionary transition to the ectomycorrhizal habit in the genomes of a hyperdiverse lineage of mushroom-forming fungi.</title>
        <authorList>
            <person name="Looney B."/>
            <person name="Miyauchi S."/>
            <person name="Morin E."/>
            <person name="Drula E."/>
            <person name="Courty P.E."/>
            <person name="Kohler A."/>
            <person name="Kuo A."/>
            <person name="LaButti K."/>
            <person name="Pangilinan J."/>
            <person name="Lipzen A."/>
            <person name="Riley R."/>
            <person name="Andreopoulos W."/>
            <person name="He G."/>
            <person name="Johnson J."/>
            <person name="Nolan M."/>
            <person name="Tritt A."/>
            <person name="Barry K.W."/>
            <person name="Grigoriev I.V."/>
            <person name="Nagy L.G."/>
            <person name="Hibbett D."/>
            <person name="Henrissat B."/>
            <person name="Matheny P.B."/>
            <person name="Labbe J."/>
            <person name="Martin F.M."/>
        </authorList>
    </citation>
    <scope>NUCLEOTIDE SEQUENCE</scope>
    <source>
        <strain evidence="1">HHB10654</strain>
    </source>
</reference>
<comment type="caution">
    <text evidence="1">The sequence shown here is derived from an EMBL/GenBank/DDBJ whole genome shotgun (WGS) entry which is preliminary data.</text>
</comment>
<evidence type="ECO:0000313" key="2">
    <source>
        <dbReference type="Proteomes" id="UP000814140"/>
    </source>
</evidence>